<evidence type="ECO:0000259" key="1">
    <source>
        <dbReference type="Pfam" id="PF11229"/>
    </source>
</evidence>
<dbReference type="InterPro" id="IPR045163">
    <property type="entry name" value="Focadhesin/RST1"/>
</dbReference>
<feature type="non-terminal residue" evidence="3">
    <location>
        <position position="1"/>
    </location>
</feature>
<dbReference type="PANTHER" id="PTHR16212:SF4">
    <property type="entry name" value="FOCADHESIN"/>
    <property type="match status" value="1"/>
</dbReference>
<proteinExistence type="predicted"/>
<dbReference type="SUPFAM" id="SSF48371">
    <property type="entry name" value="ARM repeat"/>
    <property type="match status" value="2"/>
</dbReference>
<organism evidence="3">
    <name type="scientific">Ixodes ricinus</name>
    <name type="common">Common tick</name>
    <name type="synonym">Acarus ricinus</name>
    <dbReference type="NCBI Taxonomy" id="34613"/>
    <lineage>
        <taxon>Eukaryota</taxon>
        <taxon>Metazoa</taxon>
        <taxon>Ecdysozoa</taxon>
        <taxon>Arthropoda</taxon>
        <taxon>Chelicerata</taxon>
        <taxon>Arachnida</taxon>
        <taxon>Acari</taxon>
        <taxon>Parasitiformes</taxon>
        <taxon>Ixodida</taxon>
        <taxon>Ixodoidea</taxon>
        <taxon>Ixodidae</taxon>
        <taxon>Ixodinae</taxon>
        <taxon>Ixodes</taxon>
    </lineage>
</organism>
<dbReference type="InterPro" id="IPR016024">
    <property type="entry name" value="ARM-type_fold"/>
</dbReference>
<evidence type="ECO:0000313" key="3">
    <source>
        <dbReference type="EMBL" id="JAR89941.1"/>
    </source>
</evidence>
<dbReference type="Pfam" id="PF11229">
    <property type="entry name" value="Focadhesin"/>
    <property type="match status" value="1"/>
</dbReference>
<sequence>LRMGLFRIIGGPKFCPQQEAFLRASLQWLPLTDAAELAQVVAILEELCPLVELHYPNLCGWCATYTLSVCLHAHQHQVTCLMLLRQVQRLCEASKECDFLTDVCIVVLSVFLTKASLPYIGRLLDICDVLLKQNAGSSLVAWVLTLPLAQLVVQPPDSGPNAGQRSRLQASAVALLKQMEAFDPEDSKKRPLLPHRFRAPLTNLGGTCELLCDAMLVAKVLYEYNQLDCERREPFIKTLGGMRRSREHPNFLIALTASAIVTSTEDAGVVGAALDVILSSISATVELGTSIFPLMLYKLGRCRAPDTILVLLKSLPKTAVHKYCIPPLYNALQALSANPVLKACCIASMAQLYAKQPQSFPLLLKALREEEEDSCYDDVLLAKAAAIGDVIKHDPSMHGVDMLGPLSLIVSKHSKYHESAAVVLALQGIYNLCKSEVIDVRTTLAAIVPKLWRDERPQVLRSLYQLMSVVPVLSVPSIEYEKFEMETAAKLWKVVDKVNEPATTGGAYRALAAFSTSCHTLKVLPDAAKRNLKIPASKLLTPMDLGRNPEDVLNYTPGYCFIDLLQSIEDPGILKDYVEFLSALLRSEVNSMPRSAYSTLHLRLRPDTKDRNLKAAPQLLCSLYEGNRHPSIQSSIAIGTLLTYEPPLQCDSAGNPTKDALINQNRFYKHLLGSLLQDVPLDANDWYRSLLVPSAWCLFMERAFRAAEESRRAELEYLRSHGKLPGTAEEVAACLGTCWLWARDMLTVAIRKSCIGRASLQGNALLALSALLVTVMEYYNGLDTASKQHALHASDHVSPTDWTNAGLEIVSACLNDKLDYRGNMFEWIFKNSTKAGSSAASLLRGCAAVSTRWILPYLHQKDPKALSLLLEQMMNHLNTEQSKTTQLFVGIGLGSFVQAAAREGILETSEGIGGKGLVAYLIKNLTAACFAGEDSEPRVGDLVCLTLCLSGLSQARDEDLKNVVLKACAQFCELLHTMDSRSCSFEVHCLCTSILICSAASTLLTIENVEELFLWFEKRRQEHPQCAGTSMSLGLLVHTMVGMNHSKGEILHSSLLSHWLSVVASESQPTLSRLAAIKGLCVLLTGGRVLLMSTEEPSASTTKGLKQASELLTSLLNVSKDTGLMNCSAWILGQLHIALSGQTQSTSSVPASYAYLSDQSVLRPLTNFVSAATKSGLVNAHVFACLRALNQDFPRALPPFNWTSLLTPILKDSDDVDLATLILDVAVRNGVSSLSMGSFLASCASLPVLHTLLPECVDLLVSALSTVVRVVPSSKLRPFLKLVAIRAASSDEGAEVAVKGLKEVLQSSDLQPSTTLLVCETVVELFSRLENSFQAFSGNSRSEALADCFVLLPESAQGTLLDGTKSLTLMIYLHCQLFRRGKRSIGSICNPFTAACSLPQGERAGVLRMLLTCLDLESFEVGATSDVIRWFADCLMAVKETTQSPSLDVALLRFQLQLVSLFSIAFGGLYIRQNAVEQSDLASVLLLLLPRALRCLLRLPKWED</sequence>
<name>A0A147BGR0_IXORI</name>
<accession>A0A147BGR0</accession>
<dbReference type="EMBL" id="GEGO01005463">
    <property type="protein sequence ID" value="JAR89941.1"/>
    <property type="molecule type" value="Transcribed_RNA"/>
</dbReference>
<evidence type="ECO:0000259" key="2">
    <source>
        <dbReference type="Pfam" id="PF12530"/>
    </source>
</evidence>
<dbReference type="GO" id="GO:0060147">
    <property type="term" value="P:regulation of post-transcriptional gene silencing"/>
    <property type="evidence" value="ECO:0007669"/>
    <property type="project" value="InterPro"/>
</dbReference>
<dbReference type="PANTHER" id="PTHR16212">
    <property type="entry name" value="FOCADHESIN FAMILY MEMBER"/>
    <property type="match status" value="1"/>
</dbReference>
<dbReference type="InterPro" id="IPR021392">
    <property type="entry name" value="Focadhesin_C"/>
</dbReference>
<protein>
    <submittedName>
        <fullName evidence="3">Uncharacterized protein</fullName>
    </submittedName>
</protein>
<feature type="non-terminal residue" evidence="3">
    <location>
        <position position="1504"/>
    </location>
</feature>
<dbReference type="InterPro" id="IPR022542">
    <property type="entry name" value="FOCAD/RST1_DUF3730"/>
</dbReference>
<feature type="domain" description="Focadhesin C-terminal" evidence="1">
    <location>
        <begin position="1022"/>
        <end position="1334"/>
    </location>
</feature>
<feature type="domain" description="DUF3730" evidence="2">
    <location>
        <begin position="293"/>
        <end position="511"/>
    </location>
</feature>
<reference evidence="3" key="1">
    <citation type="journal article" date="2018" name="PLoS Negl. Trop. Dis.">
        <title>Sialome diversity of ticks revealed by RNAseq of single tick salivary glands.</title>
        <authorList>
            <person name="Perner J."/>
            <person name="Kropackova S."/>
            <person name="Kopacek P."/>
            <person name="Ribeiro J.M."/>
        </authorList>
    </citation>
    <scope>NUCLEOTIDE SEQUENCE</scope>
    <source>
        <strain evidence="3">Siblings of single egg batch collected in Ceske Budejovice</strain>
        <tissue evidence="3">Salivary glands</tissue>
    </source>
</reference>
<dbReference type="Pfam" id="PF12530">
    <property type="entry name" value="DUF3730"/>
    <property type="match status" value="1"/>
</dbReference>